<gene>
    <name evidence="1" type="primary">Acey_s0051.g2117</name>
    <name evidence="1" type="ORF">Y032_0051g2117</name>
</gene>
<dbReference type="EMBL" id="JARK01001387">
    <property type="protein sequence ID" value="EYC11280.1"/>
    <property type="molecule type" value="Genomic_DNA"/>
</dbReference>
<evidence type="ECO:0000313" key="1">
    <source>
        <dbReference type="EMBL" id="EYC11280.1"/>
    </source>
</evidence>
<accession>A0A016U7X7</accession>
<sequence>MMYAASRTHALALLNKADTRVLEGHVSDLMNQINQTMGKLAFEFCSTATQKCSARRPELSRSGRLQALTPIRHLHKRSYLRKQEKRTGK</sequence>
<comment type="caution">
    <text evidence="1">The sequence shown here is derived from an EMBL/GenBank/DDBJ whole genome shotgun (WGS) entry which is preliminary data.</text>
</comment>
<reference evidence="2" key="1">
    <citation type="journal article" date="2015" name="Nat. Genet.">
        <title>The genome and transcriptome of the zoonotic hookworm Ancylostoma ceylanicum identify infection-specific gene families.</title>
        <authorList>
            <person name="Schwarz E.M."/>
            <person name="Hu Y."/>
            <person name="Antoshechkin I."/>
            <person name="Miller M.M."/>
            <person name="Sternberg P.W."/>
            <person name="Aroian R.V."/>
        </authorList>
    </citation>
    <scope>NUCLEOTIDE SEQUENCE</scope>
    <source>
        <strain evidence="2">HY135</strain>
    </source>
</reference>
<evidence type="ECO:0000313" key="2">
    <source>
        <dbReference type="Proteomes" id="UP000024635"/>
    </source>
</evidence>
<organism evidence="1 2">
    <name type="scientific">Ancylostoma ceylanicum</name>
    <dbReference type="NCBI Taxonomy" id="53326"/>
    <lineage>
        <taxon>Eukaryota</taxon>
        <taxon>Metazoa</taxon>
        <taxon>Ecdysozoa</taxon>
        <taxon>Nematoda</taxon>
        <taxon>Chromadorea</taxon>
        <taxon>Rhabditida</taxon>
        <taxon>Rhabditina</taxon>
        <taxon>Rhabditomorpha</taxon>
        <taxon>Strongyloidea</taxon>
        <taxon>Ancylostomatidae</taxon>
        <taxon>Ancylostomatinae</taxon>
        <taxon>Ancylostoma</taxon>
    </lineage>
</organism>
<keyword evidence="2" id="KW-1185">Reference proteome</keyword>
<name>A0A016U7X7_9BILA</name>
<dbReference type="Proteomes" id="UP000024635">
    <property type="component" value="Unassembled WGS sequence"/>
</dbReference>
<proteinExistence type="predicted"/>
<protein>
    <submittedName>
        <fullName evidence="1">Uncharacterized protein</fullName>
    </submittedName>
</protein>
<dbReference type="AlphaFoldDB" id="A0A016U7X7"/>